<dbReference type="PANTHER" id="PTHR43363:SF1">
    <property type="entry name" value="HYPOXANTHINE-GUANINE PHOSPHORIBOSYLTRANSFERASE"/>
    <property type="match status" value="1"/>
</dbReference>
<feature type="domain" description="Phosphoribosyltransferase" evidence="3">
    <location>
        <begin position="5"/>
        <end position="145"/>
    </location>
</feature>
<organism evidence="4 5">
    <name type="scientific">Campylobacter portucalensis</name>
    <dbReference type="NCBI Taxonomy" id="2608384"/>
    <lineage>
        <taxon>Bacteria</taxon>
        <taxon>Pseudomonadati</taxon>
        <taxon>Campylobacterota</taxon>
        <taxon>Epsilonproteobacteria</taxon>
        <taxon>Campylobacterales</taxon>
        <taxon>Campylobacteraceae</taxon>
        <taxon>Campylobacter</taxon>
    </lineage>
</organism>
<dbReference type="Pfam" id="PF00156">
    <property type="entry name" value="Pribosyltran"/>
    <property type="match status" value="1"/>
</dbReference>
<evidence type="ECO:0000256" key="1">
    <source>
        <dbReference type="ARBA" id="ARBA00022676"/>
    </source>
</evidence>
<name>A0A6L5WG93_9BACT</name>
<gene>
    <name evidence="4" type="ORF">F1B92_01960</name>
</gene>
<dbReference type="InterPro" id="IPR000836">
    <property type="entry name" value="PRTase_dom"/>
</dbReference>
<reference evidence="4 5" key="2">
    <citation type="submission" date="2020-03" db="EMBL/GenBank/DDBJ databases">
        <title>Campylobacter portucalensis sp. nov., a new species of Campylobacter isolated from the reproductive tract of bulls.</title>
        <authorList>
            <person name="Silva M.F."/>
            <person name="Pereira G."/>
            <person name="Carneiro C."/>
            <person name="Hemphill A."/>
            <person name="Mateus L."/>
            <person name="Lopes-Da-Costa L."/>
            <person name="Silva E."/>
        </authorList>
    </citation>
    <scope>NUCLEOTIDE SEQUENCE [LARGE SCALE GENOMIC DNA]</scope>
    <source>
        <strain evidence="4 5">FMV-PI01</strain>
    </source>
</reference>
<dbReference type="SUPFAM" id="SSF53271">
    <property type="entry name" value="PRTase-like"/>
    <property type="match status" value="1"/>
</dbReference>
<dbReference type="PANTHER" id="PTHR43363">
    <property type="entry name" value="HYPOXANTHINE PHOSPHORIBOSYLTRANSFERASE"/>
    <property type="match status" value="1"/>
</dbReference>
<comment type="caution">
    <text evidence="4">The sequence shown here is derived from an EMBL/GenBank/DDBJ whole genome shotgun (WGS) entry which is preliminary data.</text>
</comment>
<keyword evidence="5" id="KW-1185">Reference proteome</keyword>
<protein>
    <submittedName>
        <fullName evidence="4">Phosphoribosyltransferase</fullName>
    </submittedName>
</protein>
<proteinExistence type="predicted"/>
<keyword evidence="2 4" id="KW-0808">Transferase</keyword>
<dbReference type="GO" id="GO:0016757">
    <property type="term" value="F:glycosyltransferase activity"/>
    <property type="evidence" value="ECO:0007669"/>
    <property type="project" value="UniProtKB-KW"/>
</dbReference>
<dbReference type="RefSeq" id="WP_154570237.1">
    <property type="nucleotide sequence ID" value="NZ_VWSJ01000005.1"/>
</dbReference>
<dbReference type="InterPro" id="IPR029057">
    <property type="entry name" value="PRTase-like"/>
</dbReference>
<keyword evidence="1 4" id="KW-0328">Glycosyltransferase</keyword>
<evidence type="ECO:0000313" key="4">
    <source>
        <dbReference type="EMBL" id="MSN95969.1"/>
    </source>
</evidence>
<dbReference type="AlphaFoldDB" id="A0A6L5WG93"/>
<dbReference type="EMBL" id="VWSJ01000005">
    <property type="protein sequence ID" value="MSN95969.1"/>
    <property type="molecule type" value="Genomic_DNA"/>
</dbReference>
<evidence type="ECO:0000256" key="2">
    <source>
        <dbReference type="ARBA" id="ARBA00022679"/>
    </source>
</evidence>
<dbReference type="CDD" id="cd06223">
    <property type="entry name" value="PRTases_typeI"/>
    <property type="match status" value="1"/>
</dbReference>
<dbReference type="Gene3D" id="3.40.50.2020">
    <property type="match status" value="1"/>
</dbReference>
<reference evidence="4 5" key="1">
    <citation type="submission" date="2019-09" db="EMBL/GenBank/DDBJ databases">
        <authorList>
            <person name="Silva M."/>
            <person name="Pereira G."/>
            <person name="Lopes-Da-Costa L."/>
            <person name="Silva E."/>
        </authorList>
    </citation>
    <scope>NUCLEOTIDE SEQUENCE [LARGE SCALE GENOMIC DNA]</scope>
    <source>
        <strain evidence="4 5">FMV-PI01</strain>
    </source>
</reference>
<evidence type="ECO:0000313" key="5">
    <source>
        <dbReference type="Proteomes" id="UP000476338"/>
    </source>
</evidence>
<evidence type="ECO:0000259" key="3">
    <source>
        <dbReference type="Pfam" id="PF00156"/>
    </source>
</evidence>
<sequence length="146" mass="17133">MRYYNYEEFDKDIKELAIQIRDEFNPDAFVAIARGGLTIGHFLAIAFKSRNLFALNSIHYDDTKKLDTIEIFNIPDLSKFKKVLIVDDIVDSGESIVEILKTLRNLYPNIEFKVATLFYKQKALIKPEFSIKEANDWIVFFWDIEI</sequence>
<accession>A0A6L5WG93</accession>
<dbReference type="Proteomes" id="UP000476338">
    <property type="component" value="Unassembled WGS sequence"/>
</dbReference>